<accession>A0ABW4PBB3</accession>
<dbReference type="SUPFAM" id="SSF47336">
    <property type="entry name" value="ACP-like"/>
    <property type="match status" value="1"/>
</dbReference>
<protein>
    <submittedName>
        <fullName evidence="2">Phosphopantetheine-binding protein</fullName>
    </submittedName>
</protein>
<evidence type="ECO:0000313" key="3">
    <source>
        <dbReference type="Proteomes" id="UP001597286"/>
    </source>
</evidence>
<keyword evidence="3" id="KW-1185">Reference proteome</keyword>
<reference evidence="3" key="1">
    <citation type="journal article" date="2019" name="Int. J. Syst. Evol. Microbiol.">
        <title>The Global Catalogue of Microorganisms (GCM) 10K type strain sequencing project: providing services to taxonomists for standard genome sequencing and annotation.</title>
        <authorList>
            <consortium name="The Broad Institute Genomics Platform"/>
            <consortium name="The Broad Institute Genome Sequencing Center for Infectious Disease"/>
            <person name="Wu L."/>
            <person name="Ma J."/>
        </authorList>
    </citation>
    <scope>NUCLEOTIDE SEQUENCE [LARGE SCALE GENOMIC DNA]</scope>
    <source>
        <strain evidence="3">DT72</strain>
    </source>
</reference>
<dbReference type="Proteomes" id="UP001597286">
    <property type="component" value="Unassembled WGS sequence"/>
</dbReference>
<dbReference type="RefSeq" id="WP_378487859.1">
    <property type="nucleotide sequence ID" value="NZ_JBHUFB010000020.1"/>
</dbReference>
<evidence type="ECO:0000313" key="2">
    <source>
        <dbReference type="EMBL" id="MFD1815433.1"/>
    </source>
</evidence>
<dbReference type="Pfam" id="PF00550">
    <property type="entry name" value="PP-binding"/>
    <property type="match status" value="1"/>
</dbReference>
<comment type="caution">
    <text evidence="2">The sequence shown here is derived from an EMBL/GenBank/DDBJ whole genome shotgun (WGS) entry which is preliminary data.</text>
</comment>
<name>A0ABW4PBB3_9NOCA</name>
<dbReference type="InterPro" id="IPR009081">
    <property type="entry name" value="PP-bd_ACP"/>
</dbReference>
<dbReference type="Gene3D" id="1.10.1200.10">
    <property type="entry name" value="ACP-like"/>
    <property type="match status" value="1"/>
</dbReference>
<feature type="domain" description="Carrier" evidence="1">
    <location>
        <begin position="9"/>
        <end position="72"/>
    </location>
</feature>
<organism evidence="2 3">
    <name type="scientific">Rhodococcus gannanensis</name>
    <dbReference type="NCBI Taxonomy" id="1960308"/>
    <lineage>
        <taxon>Bacteria</taxon>
        <taxon>Bacillati</taxon>
        <taxon>Actinomycetota</taxon>
        <taxon>Actinomycetes</taxon>
        <taxon>Mycobacteriales</taxon>
        <taxon>Nocardiaceae</taxon>
        <taxon>Rhodococcus</taxon>
    </lineage>
</organism>
<proteinExistence type="predicted"/>
<dbReference type="InterPro" id="IPR036736">
    <property type="entry name" value="ACP-like_sf"/>
</dbReference>
<gene>
    <name evidence="2" type="ORF">ACFSJG_24705</name>
</gene>
<evidence type="ECO:0000259" key="1">
    <source>
        <dbReference type="Pfam" id="PF00550"/>
    </source>
</evidence>
<sequence length="84" mass="9149">MTTCIVPADRVRTDLANILELGIGELEEDVDLSDLGLDSVRLMMLVDQWRADGCDVDFVSLASAPVLARWIEILDGDSVTESPS</sequence>
<dbReference type="EMBL" id="JBHUFB010000020">
    <property type="protein sequence ID" value="MFD1815433.1"/>
    <property type="molecule type" value="Genomic_DNA"/>
</dbReference>